<comment type="subunit">
    <text evidence="10">Monomer.</text>
</comment>
<comment type="catalytic activity">
    <reaction evidence="9 10 11">
        <text>adenosine(37) in tRNA + dimethylallyl diphosphate = N(6)-dimethylallyladenosine(37) in tRNA + diphosphate</text>
        <dbReference type="Rhea" id="RHEA:26482"/>
        <dbReference type="Rhea" id="RHEA-COMP:10162"/>
        <dbReference type="Rhea" id="RHEA-COMP:10375"/>
        <dbReference type="ChEBI" id="CHEBI:33019"/>
        <dbReference type="ChEBI" id="CHEBI:57623"/>
        <dbReference type="ChEBI" id="CHEBI:74411"/>
        <dbReference type="ChEBI" id="CHEBI:74415"/>
        <dbReference type="EC" id="2.5.1.75"/>
    </reaction>
</comment>
<evidence type="ECO:0000256" key="1">
    <source>
        <dbReference type="ARBA" id="ARBA00001946"/>
    </source>
</evidence>
<comment type="cofactor">
    <cofactor evidence="1 10">
        <name>Mg(2+)</name>
        <dbReference type="ChEBI" id="CHEBI:18420"/>
    </cofactor>
</comment>
<dbReference type="Gene3D" id="3.40.50.300">
    <property type="entry name" value="P-loop containing nucleotide triphosphate hydrolases"/>
    <property type="match status" value="1"/>
</dbReference>
<dbReference type="GO" id="GO:0005524">
    <property type="term" value="F:ATP binding"/>
    <property type="evidence" value="ECO:0007669"/>
    <property type="project" value="UniProtKB-UniRule"/>
</dbReference>
<dbReference type="EC" id="2.5.1.75" evidence="10"/>
<keyword evidence="6 10" id="KW-0547">Nucleotide-binding</keyword>
<comment type="caution">
    <text evidence="10">Lacks conserved residue(s) required for the propagation of feature annotation.</text>
</comment>
<accession>A0A5B9Q5S2</accession>
<comment type="similarity">
    <text evidence="3 10 13">Belongs to the IPP transferase family.</text>
</comment>
<dbReference type="PANTHER" id="PTHR11088:SF60">
    <property type="entry name" value="TRNA DIMETHYLALLYLTRANSFERASE"/>
    <property type="match status" value="1"/>
</dbReference>
<reference evidence="14 15" key="1">
    <citation type="submission" date="2019-08" db="EMBL/GenBank/DDBJ databases">
        <title>Deep-cultivation of Planctomycetes and their phenomic and genomic characterization uncovers novel biology.</title>
        <authorList>
            <person name="Wiegand S."/>
            <person name="Jogler M."/>
            <person name="Boedeker C."/>
            <person name="Pinto D."/>
            <person name="Vollmers J."/>
            <person name="Rivas-Marin E."/>
            <person name="Kohn T."/>
            <person name="Peeters S.H."/>
            <person name="Heuer A."/>
            <person name="Rast P."/>
            <person name="Oberbeckmann S."/>
            <person name="Bunk B."/>
            <person name="Jeske O."/>
            <person name="Meyerdierks A."/>
            <person name="Storesund J.E."/>
            <person name="Kallscheuer N."/>
            <person name="Luecker S."/>
            <person name="Lage O.M."/>
            <person name="Pohl T."/>
            <person name="Merkel B.J."/>
            <person name="Hornburger P."/>
            <person name="Mueller R.-W."/>
            <person name="Bruemmer F."/>
            <person name="Labrenz M."/>
            <person name="Spormann A.M."/>
            <person name="Op den Camp H."/>
            <person name="Overmann J."/>
            <person name="Amann R."/>
            <person name="Jetten M.S.M."/>
            <person name="Mascher T."/>
            <person name="Medema M.H."/>
            <person name="Devos D.P."/>
            <person name="Kaster A.-K."/>
            <person name="Ovreas L."/>
            <person name="Rohde M."/>
            <person name="Galperin M.Y."/>
            <person name="Jogler C."/>
        </authorList>
    </citation>
    <scope>NUCLEOTIDE SEQUENCE [LARGE SCALE GENOMIC DNA]</scope>
    <source>
        <strain evidence="14 15">Pr1d</strain>
    </source>
</reference>
<dbReference type="GO" id="GO:0052381">
    <property type="term" value="F:tRNA dimethylallyltransferase activity"/>
    <property type="evidence" value="ECO:0007669"/>
    <property type="project" value="UniProtKB-UniRule"/>
</dbReference>
<evidence type="ECO:0000256" key="9">
    <source>
        <dbReference type="ARBA" id="ARBA00049563"/>
    </source>
</evidence>
<keyword evidence="7 10" id="KW-0067">ATP-binding</keyword>
<dbReference type="Pfam" id="PF01715">
    <property type="entry name" value="IPPT"/>
    <property type="match status" value="1"/>
</dbReference>
<feature type="region of interest" description="Interaction with substrate tRNA" evidence="10">
    <location>
        <begin position="40"/>
        <end position="43"/>
    </location>
</feature>
<evidence type="ECO:0000256" key="11">
    <source>
        <dbReference type="RuleBase" id="RU003783"/>
    </source>
</evidence>
<feature type="binding site" evidence="10">
    <location>
        <begin position="15"/>
        <end position="22"/>
    </location>
    <ligand>
        <name>ATP</name>
        <dbReference type="ChEBI" id="CHEBI:30616"/>
    </ligand>
</feature>
<dbReference type="RefSeq" id="WP_148073038.1">
    <property type="nucleotide sequence ID" value="NZ_CP042913.1"/>
</dbReference>
<dbReference type="InterPro" id="IPR018022">
    <property type="entry name" value="IPT"/>
</dbReference>
<keyword evidence="8 10" id="KW-0460">Magnesium</keyword>
<keyword evidence="15" id="KW-1185">Reference proteome</keyword>
<evidence type="ECO:0000256" key="12">
    <source>
        <dbReference type="RuleBase" id="RU003784"/>
    </source>
</evidence>
<dbReference type="InterPro" id="IPR039657">
    <property type="entry name" value="Dimethylallyltransferase"/>
</dbReference>
<organism evidence="14 15">
    <name type="scientific">Bythopirellula goksoeyrii</name>
    <dbReference type="NCBI Taxonomy" id="1400387"/>
    <lineage>
        <taxon>Bacteria</taxon>
        <taxon>Pseudomonadati</taxon>
        <taxon>Planctomycetota</taxon>
        <taxon>Planctomycetia</taxon>
        <taxon>Pirellulales</taxon>
        <taxon>Lacipirellulaceae</taxon>
        <taxon>Bythopirellula</taxon>
    </lineage>
</organism>
<proteinExistence type="inferred from homology"/>
<evidence type="ECO:0000256" key="2">
    <source>
        <dbReference type="ARBA" id="ARBA00003213"/>
    </source>
</evidence>
<evidence type="ECO:0000256" key="5">
    <source>
        <dbReference type="ARBA" id="ARBA00022694"/>
    </source>
</evidence>
<name>A0A5B9Q5S2_9BACT</name>
<dbReference type="KEGG" id="bgok:Pr1d_16540"/>
<keyword evidence="5 10" id="KW-0819">tRNA processing</keyword>
<dbReference type="FunFam" id="1.10.20.140:FF:000001">
    <property type="entry name" value="tRNA dimethylallyltransferase"/>
    <property type="match status" value="1"/>
</dbReference>
<gene>
    <name evidence="10 14" type="primary">miaA</name>
    <name evidence="14" type="ORF">Pr1d_16540</name>
</gene>
<evidence type="ECO:0000256" key="3">
    <source>
        <dbReference type="ARBA" id="ARBA00005842"/>
    </source>
</evidence>
<dbReference type="InterPro" id="IPR027417">
    <property type="entry name" value="P-loop_NTPase"/>
</dbReference>
<dbReference type="EMBL" id="CP042913">
    <property type="protein sequence ID" value="QEG34378.1"/>
    <property type="molecule type" value="Genomic_DNA"/>
</dbReference>
<dbReference type="GO" id="GO:0006400">
    <property type="term" value="P:tRNA modification"/>
    <property type="evidence" value="ECO:0007669"/>
    <property type="project" value="TreeGrafter"/>
</dbReference>
<evidence type="ECO:0000256" key="7">
    <source>
        <dbReference type="ARBA" id="ARBA00022840"/>
    </source>
</evidence>
<feature type="site" description="Interaction with substrate tRNA" evidence="10">
    <location>
        <position position="106"/>
    </location>
</feature>
<dbReference type="PANTHER" id="PTHR11088">
    <property type="entry name" value="TRNA DIMETHYLALLYLTRANSFERASE"/>
    <property type="match status" value="1"/>
</dbReference>
<evidence type="ECO:0000256" key="6">
    <source>
        <dbReference type="ARBA" id="ARBA00022741"/>
    </source>
</evidence>
<evidence type="ECO:0000313" key="14">
    <source>
        <dbReference type="EMBL" id="QEG34378.1"/>
    </source>
</evidence>
<dbReference type="HAMAP" id="MF_00185">
    <property type="entry name" value="IPP_trans"/>
    <property type="match status" value="1"/>
</dbReference>
<evidence type="ECO:0000256" key="13">
    <source>
        <dbReference type="RuleBase" id="RU003785"/>
    </source>
</evidence>
<dbReference type="Proteomes" id="UP000323917">
    <property type="component" value="Chromosome"/>
</dbReference>
<dbReference type="AlphaFoldDB" id="A0A5B9Q5S2"/>
<comment type="function">
    <text evidence="2 10 12">Catalyzes the transfer of a dimethylallyl group onto the adenine at position 37 in tRNAs that read codons beginning with uridine, leading to the formation of N6-(dimethylallyl)adenosine (i(6)A).</text>
</comment>
<dbReference type="Gene3D" id="1.10.20.140">
    <property type="match status" value="1"/>
</dbReference>
<protein>
    <recommendedName>
        <fullName evidence="10">tRNA dimethylallyltransferase</fullName>
        <ecNumber evidence="10">2.5.1.75</ecNumber>
    </recommendedName>
    <alternativeName>
        <fullName evidence="10">Dimethylallyl diphosphate:tRNA dimethylallyltransferase</fullName>
        <shortName evidence="10">DMAPP:tRNA dimethylallyltransferase</shortName>
        <shortName evidence="10">DMATase</shortName>
    </alternativeName>
    <alternativeName>
        <fullName evidence="10">Isopentenyl-diphosphate:tRNA isopentenyltransferase</fullName>
        <shortName evidence="10">IPP transferase</shortName>
        <shortName evidence="10">IPPT</shortName>
        <shortName evidence="10">IPTase</shortName>
    </alternativeName>
</protein>
<feature type="binding site" evidence="10">
    <location>
        <begin position="17"/>
        <end position="22"/>
    </location>
    <ligand>
        <name>substrate</name>
    </ligand>
</feature>
<feature type="site" description="Interaction with substrate tRNA" evidence="10">
    <location>
        <position position="128"/>
    </location>
</feature>
<evidence type="ECO:0000256" key="8">
    <source>
        <dbReference type="ARBA" id="ARBA00022842"/>
    </source>
</evidence>
<sequence length="309" mass="34771">MNEAQPIVDCWFLSGATAVGKTQVALSLARRIGAEIISLDSMAVYRGMDIGTAKPTPEEQAQVLHHLIDVVDPSEEFSIERYLELAQEAVAEIRSRGHEVLFVGGTPLYLKALLRGLSSGPPADWKVREQIAAEVEEVGNEVLHQRLEQLDPLAASQIHPHDTRRLIRALEVFRATGEPISHQQSHFDEGTPADECRVFVLRRSREEQHERINERVEQMLERGLIDEVKRLTSEGKTLGRTASQAVGYREVIDYLADDDYDSMVAKIKARTRRFAKRQGTWFRSLCECRFVNIEGDADAEEVSEQIAAV</sequence>
<evidence type="ECO:0000313" key="15">
    <source>
        <dbReference type="Proteomes" id="UP000323917"/>
    </source>
</evidence>
<keyword evidence="4 10" id="KW-0808">Transferase</keyword>
<evidence type="ECO:0000256" key="4">
    <source>
        <dbReference type="ARBA" id="ARBA00022679"/>
    </source>
</evidence>
<dbReference type="OrthoDB" id="9776390at2"/>
<evidence type="ECO:0000256" key="10">
    <source>
        <dbReference type="HAMAP-Rule" id="MF_00185"/>
    </source>
</evidence>
<dbReference type="SUPFAM" id="SSF52540">
    <property type="entry name" value="P-loop containing nucleoside triphosphate hydrolases"/>
    <property type="match status" value="2"/>
</dbReference>
<dbReference type="NCBIfam" id="TIGR00174">
    <property type="entry name" value="miaA"/>
    <property type="match status" value="1"/>
</dbReference>